<dbReference type="RefSeq" id="WP_131848475.1">
    <property type="nucleotide sequence ID" value="NZ_SLXV01000012.1"/>
</dbReference>
<comment type="pathway">
    <text evidence="8">Purine metabolism; IMP biosynthesis via de novo pathway; 5-amino-1-(5-phospho-D-ribosyl)imidazole from N(2)-formyl-N(1)-(5-phospho-D-ribosyl)glycinamide: step 1/2.</text>
</comment>
<dbReference type="EC" id="6.3.5.3" evidence="8"/>
<evidence type="ECO:0000313" key="10">
    <source>
        <dbReference type="Proteomes" id="UP000294746"/>
    </source>
</evidence>
<feature type="active site" description="Nucleophile" evidence="8">
    <location>
        <position position="86"/>
    </location>
</feature>
<dbReference type="NCBIfam" id="TIGR01737">
    <property type="entry name" value="FGAM_synth_I"/>
    <property type="match status" value="1"/>
</dbReference>
<keyword evidence="3 8" id="KW-0547">Nucleotide-binding</keyword>
<dbReference type="CDD" id="cd01740">
    <property type="entry name" value="GATase1_FGAR_AT"/>
    <property type="match status" value="1"/>
</dbReference>
<dbReference type="EC" id="3.5.1.2" evidence="8"/>
<evidence type="ECO:0000256" key="7">
    <source>
        <dbReference type="ARBA" id="ARBA00022962"/>
    </source>
</evidence>
<evidence type="ECO:0000256" key="2">
    <source>
        <dbReference type="ARBA" id="ARBA00022598"/>
    </source>
</evidence>
<evidence type="ECO:0000256" key="4">
    <source>
        <dbReference type="ARBA" id="ARBA00022755"/>
    </source>
</evidence>
<dbReference type="GO" id="GO:0006189">
    <property type="term" value="P:'de novo' IMP biosynthetic process"/>
    <property type="evidence" value="ECO:0007669"/>
    <property type="project" value="UniProtKB-UniRule"/>
</dbReference>
<dbReference type="SUPFAM" id="SSF52317">
    <property type="entry name" value="Class I glutamine amidotransferase-like"/>
    <property type="match status" value="1"/>
</dbReference>
<organism evidence="9 10">
    <name type="scientific">Baia soyae</name>
    <dbReference type="NCBI Taxonomy" id="1544746"/>
    <lineage>
        <taxon>Bacteria</taxon>
        <taxon>Bacillati</taxon>
        <taxon>Bacillota</taxon>
        <taxon>Bacilli</taxon>
        <taxon>Bacillales</taxon>
        <taxon>Thermoactinomycetaceae</taxon>
        <taxon>Baia</taxon>
    </lineage>
</organism>
<evidence type="ECO:0000256" key="5">
    <source>
        <dbReference type="ARBA" id="ARBA00022801"/>
    </source>
</evidence>
<dbReference type="Proteomes" id="UP000294746">
    <property type="component" value="Unassembled WGS sequence"/>
</dbReference>
<dbReference type="GO" id="GO:0005737">
    <property type="term" value="C:cytoplasm"/>
    <property type="evidence" value="ECO:0007669"/>
    <property type="project" value="UniProtKB-SubCell"/>
</dbReference>
<feature type="active site" evidence="8">
    <location>
        <position position="197"/>
    </location>
</feature>
<accession>A0A4R2SDH5</accession>
<dbReference type="Gene3D" id="3.40.50.880">
    <property type="match status" value="1"/>
</dbReference>
<name>A0A4R2SDH5_9BACL</name>
<keyword evidence="6 8" id="KW-0067">ATP-binding</keyword>
<evidence type="ECO:0000256" key="3">
    <source>
        <dbReference type="ARBA" id="ARBA00022741"/>
    </source>
</evidence>
<dbReference type="GO" id="GO:0005524">
    <property type="term" value="F:ATP binding"/>
    <property type="evidence" value="ECO:0007669"/>
    <property type="project" value="UniProtKB-KW"/>
</dbReference>
<proteinExistence type="inferred from homology"/>
<evidence type="ECO:0000256" key="6">
    <source>
        <dbReference type="ARBA" id="ARBA00022840"/>
    </source>
</evidence>
<comment type="catalytic activity">
    <reaction evidence="8">
        <text>N(2)-formyl-N(1)-(5-phospho-beta-D-ribosyl)glycinamide + L-glutamine + ATP + H2O = 2-formamido-N(1)-(5-O-phospho-beta-D-ribosyl)acetamidine + L-glutamate + ADP + phosphate + H(+)</text>
        <dbReference type="Rhea" id="RHEA:17129"/>
        <dbReference type="ChEBI" id="CHEBI:15377"/>
        <dbReference type="ChEBI" id="CHEBI:15378"/>
        <dbReference type="ChEBI" id="CHEBI:29985"/>
        <dbReference type="ChEBI" id="CHEBI:30616"/>
        <dbReference type="ChEBI" id="CHEBI:43474"/>
        <dbReference type="ChEBI" id="CHEBI:58359"/>
        <dbReference type="ChEBI" id="CHEBI:147286"/>
        <dbReference type="ChEBI" id="CHEBI:147287"/>
        <dbReference type="ChEBI" id="CHEBI:456216"/>
        <dbReference type="EC" id="6.3.5.3"/>
    </reaction>
</comment>
<dbReference type="EMBL" id="SLXV01000012">
    <property type="protein sequence ID" value="TCP69145.1"/>
    <property type="molecule type" value="Genomic_DNA"/>
</dbReference>
<evidence type="ECO:0000313" key="9">
    <source>
        <dbReference type="EMBL" id="TCP69145.1"/>
    </source>
</evidence>
<dbReference type="AlphaFoldDB" id="A0A4R2SDH5"/>
<comment type="subcellular location">
    <subcellularLocation>
        <location evidence="8">Cytoplasm</location>
    </subcellularLocation>
</comment>
<evidence type="ECO:0000256" key="1">
    <source>
        <dbReference type="ARBA" id="ARBA00022490"/>
    </source>
</evidence>
<feature type="active site" evidence="8">
    <location>
        <position position="195"/>
    </location>
</feature>
<dbReference type="SMART" id="SM01211">
    <property type="entry name" value="GATase_5"/>
    <property type="match status" value="1"/>
</dbReference>
<keyword evidence="5 8" id="KW-0378">Hydrolase</keyword>
<protein>
    <recommendedName>
        <fullName evidence="8">Phosphoribosylformylglycinamidine synthase subunit PurQ</fullName>
        <shortName evidence="8">FGAM synthase</shortName>
        <ecNumber evidence="8">6.3.5.3</ecNumber>
    </recommendedName>
    <alternativeName>
        <fullName evidence="8">Formylglycinamide ribonucleotide amidotransferase subunit I</fullName>
        <shortName evidence="8">FGAR amidotransferase I</shortName>
        <shortName evidence="8">FGAR-AT I</shortName>
    </alternativeName>
    <alternativeName>
        <fullName evidence="8">Glutaminase PurQ</fullName>
        <ecNumber evidence="8">3.5.1.2</ecNumber>
    </alternativeName>
    <alternativeName>
        <fullName evidence="8">Phosphoribosylformylglycinamidine synthase subunit I</fullName>
    </alternativeName>
</protein>
<keyword evidence="4 8" id="KW-0658">Purine biosynthesis</keyword>
<keyword evidence="7 8" id="KW-0315">Glutamine amidotransferase</keyword>
<keyword evidence="2 8" id="KW-0436">Ligase</keyword>
<dbReference type="HAMAP" id="MF_00421">
    <property type="entry name" value="PurQ"/>
    <property type="match status" value="1"/>
</dbReference>
<dbReference type="UniPathway" id="UPA00074">
    <property type="reaction ID" value="UER00128"/>
</dbReference>
<dbReference type="InterPro" id="IPR010075">
    <property type="entry name" value="PRibForGlyAmidine_synth_PurQ"/>
</dbReference>
<dbReference type="PANTHER" id="PTHR47552:SF1">
    <property type="entry name" value="PHOSPHORIBOSYLFORMYLGLYCINAMIDINE SYNTHASE SUBUNIT PURQ"/>
    <property type="match status" value="1"/>
</dbReference>
<dbReference type="GO" id="GO:0004359">
    <property type="term" value="F:glutaminase activity"/>
    <property type="evidence" value="ECO:0007669"/>
    <property type="project" value="UniProtKB-EC"/>
</dbReference>
<keyword evidence="10" id="KW-1185">Reference proteome</keyword>
<dbReference type="NCBIfam" id="NF002957">
    <property type="entry name" value="PRK03619.1"/>
    <property type="match status" value="1"/>
</dbReference>
<comment type="subunit">
    <text evidence="8">Part of the FGAM synthase complex composed of 1 PurL, 1 PurQ and 2 PurS subunits.</text>
</comment>
<dbReference type="Pfam" id="PF13507">
    <property type="entry name" value="GATase_5"/>
    <property type="match status" value="1"/>
</dbReference>
<dbReference type="PANTHER" id="PTHR47552">
    <property type="entry name" value="PHOSPHORIBOSYLFORMYLGLYCINAMIDINE SYNTHASE SUBUNIT PURQ"/>
    <property type="match status" value="1"/>
</dbReference>
<sequence length="227" mass="24907">MRFAVPIFPGSNCDWDCIHGVEDVLGEEVKPVWHQTSDLDGFDAVILPGGFSYGDYLRAGALARYSPVMESVVNAANEGKLVIGICNGFQILQETGLLPGALMQNNHLQFRCNFTTLRVENNQTPFTNQYKLGETIEIPIAHGQGNFTCDPNTLMELQANNQILFRYAGTNPNGSLDQIAGITNRNGNVLGMMPHPERAIVDWMGSADGTRLFTSMLQAWKENQGAA</sequence>
<dbReference type="PIRSF" id="PIRSF001586">
    <property type="entry name" value="FGAM_synth_I"/>
    <property type="match status" value="1"/>
</dbReference>
<evidence type="ECO:0000256" key="8">
    <source>
        <dbReference type="HAMAP-Rule" id="MF_00421"/>
    </source>
</evidence>
<comment type="caution">
    <text evidence="9">The sequence shown here is derived from an EMBL/GenBank/DDBJ whole genome shotgun (WGS) entry which is preliminary data.</text>
</comment>
<keyword evidence="1 8" id="KW-0963">Cytoplasm</keyword>
<comment type="function">
    <text evidence="8">Part of the phosphoribosylformylglycinamidine synthase complex involved in the purines biosynthetic pathway. Catalyzes the ATP-dependent conversion of formylglycinamide ribonucleotide (FGAR) and glutamine to yield formylglycinamidine ribonucleotide (FGAM) and glutamate. The FGAM synthase complex is composed of three subunits. PurQ produces an ammonia molecule by converting glutamine to glutamate. PurL transfers the ammonia molecule to FGAR to form FGAM in an ATP-dependent manner. PurS interacts with PurQ and PurL and is thought to assist in the transfer of the ammonia molecule from PurQ to PurL.</text>
</comment>
<comment type="catalytic activity">
    <reaction evidence="8">
        <text>L-glutamine + H2O = L-glutamate + NH4(+)</text>
        <dbReference type="Rhea" id="RHEA:15889"/>
        <dbReference type="ChEBI" id="CHEBI:15377"/>
        <dbReference type="ChEBI" id="CHEBI:28938"/>
        <dbReference type="ChEBI" id="CHEBI:29985"/>
        <dbReference type="ChEBI" id="CHEBI:58359"/>
        <dbReference type="EC" id="3.5.1.2"/>
    </reaction>
</comment>
<dbReference type="PROSITE" id="PS51273">
    <property type="entry name" value="GATASE_TYPE_1"/>
    <property type="match status" value="1"/>
</dbReference>
<reference evidence="9 10" key="1">
    <citation type="submission" date="2019-03" db="EMBL/GenBank/DDBJ databases">
        <title>Genomic Encyclopedia of Type Strains, Phase IV (KMG-IV): sequencing the most valuable type-strain genomes for metagenomic binning, comparative biology and taxonomic classification.</title>
        <authorList>
            <person name="Goeker M."/>
        </authorList>
    </citation>
    <scope>NUCLEOTIDE SEQUENCE [LARGE SCALE GENOMIC DNA]</scope>
    <source>
        <strain evidence="9 10">DSM 46831</strain>
    </source>
</reference>
<dbReference type="InterPro" id="IPR029062">
    <property type="entry name" value="Class_I_gatase-like"/>
</dbReference>
<dbReference type="GO" id="GO:0004642">
    <property type="term" value="F:phosphoribosylformylglycinamidine synthase activity"/>
    <property type="evidence" value="ECO:0007669"/>
    <property type="project" value="UniProtKB-UniRule"/>
</dbReference>
<dbReference type="OrthoDB" id="9804441at2"/>
<gene>
    <name evidence="8" type="primary">purQ</name>
    <name evidence="9" type="ORF">EDD57_1129</name>
</gene>